<accession>A0ABP0V682</accession>
<comment type="caution">
    <text evidence="2">The sequence shown here is derived from an EMBL/GenBank/DDBJ whole genome shotgun (WGS) entry which is preliminary data.</text>
</comment>
<dbReference type="PROSITE" id="PS50802">
    <property type="entry name" value="OTU"/>
    <property type="match status" value="1"/>
</dbReference>
<evidence type="ECO:0000259" key="1">
    <source>
        <dbReference type="PROSITE" id="PS50802"/>
    </source>
</evidence>
<dbReference type="SUPFAM" id="SSF54001">
    <property type="entry name" value="Cysteine proteinases"/>
    <property type="match status" value="1"/>
</dbReference>
<evidence type="ECO:0000313" key="2">
    <source>
        <dbReference type="EMBL" id="CAK9249906.1"/>
    </source>
</evidence>
<gene>
    <name evidence="2" type="ORF">CSSPJE1EN1_LOCUS25284</name>
</gene>
<dbReference type="Pfam" id="PF02338">
    <property type="entry name" value="OTU"/>
    <property type="match status" value="1"/>
</dbReference>
<reference evidence="2" key="1">
    <citation type="submission" date="2024-02" db="EMBL/GenBank/DDBJ databases">
        <authorList>
            <consortium name="ELIXIR-Norway"/>
            <consortium name="Elixir Norway"/>
        </authorList>
    </citation>
    <scope>NUCLEOTIDE SEQUENCE</scope>
</reference>
<evidence type="ECO:0000313" key="3">
    <source>
        <dbReference type="Proteomes" id="UP001497444"/>
    </source>
</evidence>
<feature type="domain" description="OTU" evidence="1">
    <location>
        <begin position="84"/>
        <end position="241"/>
    </location>
</feature>
<organism evidence="2 3">
    <name type="scientific">Sphagnum jensenii</name>
    <dbReference type="NCBI Taxonomy" id="128206"/>
    <lineage>
        <taxon>Eukaryota</taxon>
        <taxon>Viridiplantae</taxon>
        <taxon>Streptophyta</taxon>
        <taxon>Embryophyta</taxon>
        <taxon>Bryophyta</taxon>
        <taxon>Sphagnophytina</taxon>
        <taxon>Sphagnopsida</taxon>
        <taxon>Sphagnales</taxon>
        <taxon>Sphagnaceae</taxon>
        <taxon>Sphagnum</taxon>
    </lineage>
</organism>
<dbReference type="InterPro" id="IPR003323">
    <property type="entry name" value="OTU_dom"/>
</dbReference>
<dbReference type="Proteomes" id="UP001497444">
    <property type="component" value="Unassembled WGS sequence"/>
</dbReference>
<keyword evidence="3" id="KW-1185">Reference proteome</keyword>
<dbReference type="EMBL" id="CAXAQS010000066">
    <property type="protein sequence ID" value="CAK9249906.1"/>
    <property type="molecule type" value="Genomic_DNA"/>
</dbReference>
<sequence length="241" mass="27326">MEVSAIAQYSAHCEERLYTYHRKGAYENISKLEEVFTDEDRQLAQKISDFVRGLSVVAFDSNCKSLKVDVGVEGSLHSHFLSVYMPVKIRADGNCLYHSISTGLVGDDRLSSILRFGCLGVLLQHKDYFTSHVVNERKIFFWDDIEGKVVLGTLIDIAFLLGTLSKMVLNRDVIPIPEKLRNIPINTLCYGRPSQILALSILTNRVINVYEPDPSEDLAENISEIDFKSFLNNKKTNRSYE</sequence>
<protein>
    <recommendedName>
        <fullName evidence="1">OTU domain-containing protein</fullName>
    </recommendedName>
</protein>
<dbReference type="InterPro" id="IPR038765">
    <property type="entry name" value="Papain-like_cys_pep_sf"/>
</dbReference>
<dbReference type="Gene3D" id="3.90.70.80">
    <property type="match status" value="1"/>
</dbReference>
<name>A0ABP0V682_9BRYO</name>
<proteinExistence type="predicted"/>